<evidence type="ECO:0000259" key="13">
    <source>
        <dbReference type="Pfam" id="PF08263"/>
    </source>
</evidence>
<dbReference type="SMART" id="SM00365">
    <property type="entry name" value="LRR_SD22"/>
    <property type="match status" value="6"/>
</dbReference>
<dbReference type="SMART" id="SM00369">
    <property type="entry name" value="LRR_TYP"/>
    <property type="match status" value="7"/>
</dbReference>
<dbReference type="FunFam" id="3.80.10.10:FF:000095">
    <property type="entry name" value="LRR receptor-like serine/threonine-protein kinase GSO1"/>
    <property type="match status" value="1"/>
</dbReference>
<keyword evidence="4" id="KW-0433">Leucine-rich repeat</keyword>
<keyword evidence="7" id="KW-0677">Repeat</keyword>
<evidence type="ECO:0000256" key="2">
    <source>
        <dbReference type="ARBA" id="ARBA00009592"/>
    </source>
</evidence>
<gene>
    <name evidence="14" type="ORF">ZIOFF_051735</name>
</gene>
<keyword evidence="10" id="KW-0325">Glycoprotein</keyword>
<evidence type="ECO:0000313" key="15">
    <source>
        <dbReference type="Proteomes" id="UP000734854"/>
    </source>
</evidence>
<evidence type="ECO:0000256" key="1">
    <source>
        <dbReference type="ARBA" id="ARBA00004251"/>
    </source>
</evidence>
<proteinExistence type="inferred from homology"/>
<dbReference type="InterPro" id="IPR003591">
    <property type="entry name" value="Leu-rich_rpt_typical-subtyp"/>
</dbReference>
<protein>
    <recommendedName>
        <fullName evidence="13">Leucine-rich repeat-containing N-terminal plant-type domain-containing protein</fullName>
    </recommendedName>
</protein>
<evidence type="ECO:0000256" key="9">
    <source>
        <dbReference type="ARBA" id="ARBA00023136"/>
    </source>
</evidence>
<evidence type="ECO:0000256" key="8">
    <source>
        <dbReference type="ARBA" id="ARBA00022989"/>
    </source>
</evidence>
<evidence type="ECO:0000256" key="4">
    <source>
        <dbReference type="ARBA" id="ARBA00022614"/>
    </source>
</evidence>
<evidence type="ECO:0000256" key="11">
    <source>
        <dbReference type="SAM" id="MobiDB-lite"/>
    </source>
</evidence>
<evidence type="ECO:0000256" key="5">
    <source>
        <dbReference type="ARBA" id="ARBA00022692"/>
    </source>
</evidence>
<comment type="subcellular location">
    <subcellularLocation>
        <location evidence="1">Cell membrane</location>
        <topology evidence="1">Single-pass type I membrane protein</topology>
    </subcellularLocation>
</comment>
<evidence type="ECO:0000256" key="6">
    <source>
        <dbReference type="ARBA" id="ARBA00022729"/>
    </source>
</evidence>
<evidence type="ECO:0000256" key="3">
    <source>
        <dbReference type="ARBA" id="ARBA00022475"/>
    </source>
</evidence>
<dbReference type="Pfam" id="PF13855">
    <property type="entry name" value="LRR_8"/>
    <property type="match status" value="2"/>
</dbReference>
<evidence type="ECO:0000256" key="10">
    <source>
        <dbReference type="ARBA" id="ARBA00023180"/>
    </source>
</evidence>
<keyword evidence="9 12" id="KW-0472">Membrane</keyword>
<dbReference type="EMBL" id="JACMSC010000014">
    <property type="protein sequence ID" value="KAG6490439.1"/>
    <property type="molecule type" value="Genomic_DNA"/>
</dbReference>
<evidence type="ECO:0000313" key="14">
    <source>
        <dbReference type="EMBL" id="KAG6490439.1"/>
    </source>
</evidence>
<feature type="region of interest" description="Disordered" evidence="11">
    <location>
        <begin position="1"/>
        <end position="22"/>
    </location>
</feature>
<dbReference type="InterPro" id="IPR013210">
    <property type="entry name" value="LRR_N_plant-typ"/>
</dbReference>
<reference evidence="14 15" key="1">
    <citation type="submission" date="2020-08" db="EMBL/GenBank/DDBJ databases">
        <title>Plant Genome Project.</title>
        <authorList>
            <person name="Zhang R.-G."/>
        </authorList>
    </citation>
    <scope>NUCLEOTIDE SEQUENCE [LARGE SCALE GENOMIC DNA]</scope>
    <source>
        <tissue evidence="14">Rhizome</tissue>
    </source>
</reference>
<dbReference type="FunFam" id="3.80.10.10:FF:000111">
    <property type="entry name" value="LRR receptor-like serine/threonine-protein kinase ERECTA"/>
    <property type="match status" value="1"/>
</dbReference>
<dbReference type="InterPro" id="IPR046956">
    <property type="entry name" value="RLP23-like"/>
</dbReference>
<dbReference type="AlphaFoldDB" id="A0A8J5FMI9"/>
<dbReference type="Pfam" id="PF00560">
    <property type="entry name" value="LRR_1"/>
    <property type="match status" value="5"/>
</dbReference>
<dbReference type="PANTHER" id="PTHR48063">
    <property type="entry name" value="LRR RECEPTOR-LIKE KINASE"/>
    <property type="match status" value="1"/>
</dbReference>
<keyword evidence="15" id="KW-1185">Reference proteome</keyword>
<dbReference type="Gene3D" id="3.80.10.10">
    <property type="entry name" value="Ribonuclease Inhibitor"/>
    <property type="match status" value="4"/>
</dbReference>
<feature type="domain" description="Leucine-rich repeat-containing N-terminal plant-type" evidence="13">
    <location>
        <begin position="148"/>
        <end position="185"/>
    </location>
</feature>
<dbReference type="PANTHER" id="PTHR48063:SF112">
    <property type="entry name" value="RECEPTOR LIKE PROTEIN 30-LIKE"/>
    <property type="match status" value="1"/>
</dbReference>
<dbReference type="Pfam" id="PF08263">
    <property type="entry name" value="LRRNT_2"/>
    <property type="match status" value="1"/>
</dbReference>
<dbReference type="Proteomes" id="UP000734854">
    <property type="component" value="Unassembled WGS sequence"/>
</dbReference>
<dbReference type="GO" id="GO:0005886">
    <property type="term" value="C:plasma membrane"/>
    <property type="evidence" value="ECO:0007669"/>
    <property type="project" value="UniProtKB-SubCell"/>
</dbReference>
<organism evidence="14 15">
    <name type="scientific">Zingiber officinale</name>
    <name type="common">Ginger</name>
    <name type="synonym">Amomum zingiber</name>
    <dbReference type="NCBI Taxonomy" id="94328"/>
    <lineage>
        <taxon>Eukaryota</taxon>
        <taxon>Viridiplantae</taxon>
        <taxon>Streptophyta</taxon>
        <taxon>Embryophyta</taxon>
        <taxon>Tracheophyta</taxon>
        <taxon>Spermatophyta</taxon>
        <taxon>Magnoliopsida</taxon>
        <taxon>Liliopsida</taxon>
        <taxon>Zingiberales</taxon>
        <taxon>Zingiberaceae</taxon>
        <taxon>Zingiber</taxon>
    </lineage>
</organism>
<evidence type="ECO:0000256" key="12">
    <source>
        <dbReference type="SAM" id="Phobius"/>
    </source>
</evidence>
<dbReference type="SUPFAM" id="SSF52058">
    <property type="entry name" value="L domain-like"/>
    <property type="match status" value="3"/>
</dbReference>
<dbReference type="InterPro" id="IPR001611">
    <property type="entry name" value="Leu-rich_rpt"/>
</dbReference>
<name>A0A8J5FMI9_ZINOF</name>
<accession>A0A8J5FMI9</accession>
<evidence type="ECO:0000256" key="7">
    <source>
        <dbReference type="ARBA" id="ARBA00022737"/>
    </source>
</evidence>
<keyword evidence="6" id="KW-0732">Signal</keyword>
<keyword evidence="8 12" id="KW-1133">Transmembrane helix</keyword>
<sequence length="1176" mass="133776">MATALAGSAGPQVCPDEKQCGTDDDWRRKEIAWSKDGVASSTSSFTSHAGNGCYVTGGSRADGRHQWHRCAVKSRGLSVEGHKEHCSAVKQEEIRINCEAVSLAFEEVRQIEMITRHAVVIFVAVILLSNRANCDDSLHANKGNTCLESERRALIAIKSDMYDPGEWLSSWTGYDCCKWRGVACDNGTGYVTRLDLHYSDEYNPRGESIGAILPNVPPSLPTFNLTSLTMLDLQQYEWNISASMLRWLSHASNLEHLDLSRCWRVSDAEALSIALGSLHNLRKLFLVDTQIAGELSTILKNVSRMLQYLDLRRNFLLSGEISTILSILPHRLEFLALDSNKIYGRIPEMLGNYTSLRHLSMFHTQVTGGIPRTIGKLIHLEYLDLSGNDITGEMPLNVGNLTNLEELNLIETSITGLIPESLGNVISLKYLNLFGNKITGEIPKTLGSLQNMLILDLNGNFLIGQIPITIGKISNLHYLDVSENNLTGEIPKTFGRLCNLRVLCLSSNNINGELTDVLDGLSNCPQGAMLSHLFIADNDLSGIIPSNLGLLAQLEGLDLSSNSLLGNMTEAHFSRLTRLEYLNISFNSLNVIFPNDWHPPFHVDEIDMSSCHLGGLSGTIPLWFSNFIPNTSLEYLDLRHFRAIFQDYTISNPCHDNNLQCATTNMGSYIPKDKILITAKGSTNEYIRILSLVTSIDLSHNNLSGEIPNEMMMLRGLHFLSLSNNHLTGIIPENIAVLTELFSLDLSMNNLTGTIPSNLSALNFLSHLNLSFNNLSGQIPTGNQFLTFNDPSIYAGNKDLCGWPLPKCPSNRAQQGRLHARDNDDAGNGGKLEKVLDYAFIAMGFIIGFWAYWGTMIMKMSIRIALFQMVDRIYDWSYVQLALKFGRRGPPINKSSGWLGWADRKTQGRSENTGLVGKYGSNRRTQVQWPGRADALAWKRYKVRQVRSRQYEKHSTRSDAQAWKQYKVRSRQYEKRSTRSDAQAWKQYKVRQVRSRQYEKRSTRSDAQVWKRYKVRRVRSLQYEKSRTRSDTQARKRYKVRQVRSRQYEKRSTRSDAQVWKQYKVRQVRSRQYEKRITRSDAQVWKQYKVRQVGSLQYEKRRTRSDTQAWKRYKVRQVRSRQYEKRSTRLDAQVWRRSQIRVSKHKDPEVSRSDFGFIHFTALAHSRLATLARPSR</sequence>
<dbReference type="InterPro" id="IPR032675">
    <property type="entry name" value="LRR_dom_sf"/>
</dbReference>
<comment type="similarity">
    <text evidence="2">Belongs to the RLP family.</text>
</comment>
<feature type="transmembrane region" description="Helical" evidence="12">
    <location>
        <begin position="835"/>
        <end position="853"/>
    </location>
</feature>
<comment type="caution">
    <text evidence="14">The sequence shown here is derived from an EMBL/GenBank/DDBJ whole genome shotgun (WGS) entry which is preliminary data.</text>
</comment>
<keyword evidence="5 12" id="KW-0812">Transmembrane</keyword>
<keyword evidence="3" id="KW-1003">Cell membrane</keyword>